<dbReference type="AlphaFoldDB" id="A0A0H4A2Z3"/>
<feature type="domain" description="LysM" evidence="2">
    <location>
        <begin position="2"/>
        <end position="48"/>
    </location>
</feature>
<dbReference type="InterPro" id="IPR018392">
    <property type="entry name" value="LysM"/>
</dbReference>
<dbReference type="SMART" id="SM00257">
    <property type="entry name" value="LysM"/>
    <property type="match status" value="1"/>
</dbReference>
<proteinExistence type="predicted"/>
<feature type="region of interest" description="Disordered" evidence="1">
    <location>
        <begin position="62"/>
        <end position="82"/>
    </location>
</feature>
<dbReference type="SUPFAM" id="SSF54106">
    <property type="entry name" value="LysM domain"/>
    <property type="match status" value="1"/>
</dbReference>
<dbReference type="PROSITE" id="PS51782">
    <property type="entry name" value="LYSM"/>
    <property type="match status" value="1"/>
</dbReference>
<dbReference type="Gene3D" id="3.10.350.10">
    <property type="entry name" value="LysM domain"/>
    <property type="match status" value="1"/>
</dbReference>
<evidence type="ECO:0000313" key="3">
    <source>
        <dbReference type="EMBL" id="AKN40594.1"/>
    </source>
</evidence>
<name>A0A0H4A2Z3_9VIBR</name>
<dbReference type="EMBL" id="KP795701">
    <property type="protein sequence ID" value="AKN40594.1"/>
    <property type="molecule type" value="Genomic_DNA"/>
</dbReference>
<evidence type="ECO:0000259" key="2">
    <source>
        <dbReference type="PROSITE" id="PS51782"/>
    </source>
</evidence>
<accession>A0A0H4A2Z3</accession>
<organism evidence="3">
    <name type="scientific">Vibrio sp. FF_307</name>
    <dbReference type="NCBI Taxonomy" id="1652834"/>
    <lineage>
        <taxon>Bacteria</taxon>
        <taxon>Pseudomonadati</taxon>
        <taxon>Pseudomonadota</taxon>
        <taxon>Gammaproteobacteria</taxon>
        <taxon>Vibrionales</taxon>
        <taxon>Vibrionaceae</taxon>
        <taxon>Vibrio</taxon>
    </lineage>
</organism>
<evidence type="ECO:0000256" key="1">
    <source>
        <dbReference type="SAM" id="MobiDB-lite"/>
    </source>
</evidence>
<dbReference type="CDD" id="cd00118">
    <property type="entry name" value="LysM"/>
    <property type="match status" value="1"/>
</dbReference>
<sequence length="840" mass="93356">MSVYTIQPGDALLQIAINQGVEYVDLLTLNPQCQNDPDHIIEGETLTLPNAVEIEDSAPDYSIESPSENIEPTPSGEIESSPDCQGVEVHDVLFLTGDAPTDYYCLSEEHQAKLKEEIAVTDALIQDYKTLLEEAPHGDDIAPEVMKEHALKKKSWLEQCVYAGAISVNEPTPTVGVAAGAQSTPITQDYINSKITELNKRRNIVESYVPFFTPDSEITLRKETLNKLEEEMAYWTKLMTSTSPPEAAERSNGQKVDLDTFNAKTMERTPARRHVVEAWLVSENRLVYLRVAFLEQARTFWIKNPVSSDASKALKARDWSGLKNAFINDIKRGVQKDMGAGKLENIFQRWEAEGWKAHEWKATQKLYDENGEAIFATTQEAQLLRFAAQASVSNTLNISEGKVDIGVSAQASFALAEGAVGFERYLPYESGYPLGLSYLDANKKPAVYPFGQFRAKLSLVLSCFAGSMVNGRLALSNQVNSNPGHQVLLSPTVTMGTNASGGVGIKGDIFGGAQVGGQVEGGFEWKAPPDITQDKVFDFATLAKVSADGNVAIGAGASWDFQLSLDRGKFYFNCSGRLVWGPGGGGGFGSVIDAEQLWQLAVILFKGLKATDYRVLDNLDGDAYTHFIRSSYYAFVLTTRPEDALKQAVMSTYASIDTWWRARLDLWKNDSEKRKEAQRLARRINQSLTRKGCTVTGEVAFDELLPETVGIMLNTLVTTFYLSWEEQQEKAIRILLLGAVKTWRRFEEVLARMNATGEKDQGDEVLFHNLARINAILDGAQQSEFDRWVFKLAQHKEITADNLHEMRPFTPRSGNAWHTKKPTVEQQIAQLNQYNGQYTV</sequence>
<protein>
    <recommendedName>
        <fullName evidence="2">LysM domain-containing protein</fullName>
    </recommendedName>
</protein>
<reference evidence="3" key="1">
    <citation type="journal article" date="2015" name="MBio">
        <title>Eco-Evolutionary Dynamics of Episomes among Ecologically Cohesive Bacterial Populations.</title>
        <authorList>
            <person name="Xue H."/>
            <person name="Cordero O.X."/>
            <person name="Camas F.M."/>
            <person name="Trimble W."/>
            <person name="Meyer F."/>
            <person name="Guglielmini J."/>
            <person name="Rocha E.P."/>
            <person name="Polz M.F."/>
        </authorList>
    </citation>
    <scope>NUCLEOTIDE SEQUENCE</scope>
    <source>
        <strain evidence="3">FF_307</strain>
    </source>
</reference>
<dbReference type="InterPro" id="IPR036779">
    <property type="entry name" value="LysM_dom_sf"/>
</dbReference>